<dbReference type="Proteomes" id="UP000252199">
    <property type="component" value="Unassembled WGS sequence"/>
</dbReference>
<sequence>MNSLIIVIFGWYALAWSIPGGIILFTISHGNIKHIISLDKILAKNIEQLYDSKGQLIDQLSVTIGTRYIKYLIKYPFIRSKNHAESLKFRAFMWINSLWVWSWVFILVLMFFDNWI</sequence>
<evidence type="ECO:0000256" key="1">
    <source>
        <dbReference type="SAM" id="Phobius"/>
    </source>
</evidence>
<evidence type="ECO:0000313" key="2">
    <source>
        <dbReference type="EMBL" id="RBM71000.1"/>
    </source>
</evidence>
<keyword evidence="1" id="KW-0472">Membrane</keyword>
<organism evidence="2 3">
    <name type="scientific">Vibrio paracholerae</name>
    <dbReference type="NCBI Taxonomy" id="650003"/>
    <lineage>
        <taxon>Bacteria</taxon>
        <taxon>Pseudomonadati</taxon>
        <taxon>Pseudomonadota</taxon>
        <taxon>Gammaproteobacteria</taxon>
        <taxon>Vibrionales</taxon>
        <taxon>Vibrionaceae</taxon>
        <taxon>Vibrio</taxon>
    </lineage>
</organism>
<accession>A0ABD7G391</accession>
<proteinExistence type="predicted"/>
<keyword evidence="1" id="KW-0812">Transmembrane</keyword>
<evidence type="ECO:0000313" key="3">
    <source>
        <dbReference type="Proteomes" id="UP000252199"/>
    </source>
</evidence>
<keyword evidence="1" id="KW-1133">Transmembrane helix</keyword>
<comment type="caution">
    <text evidence="2">The sequence shown here is derived from an EMBL/GenBank/DDBJ whole genome shotgun (WGS) entry which is preliminary data.</text>
</comment>
<dbReference type="EMBL" id="QKKU01000021">
    <property type="protein sequence ID" value="RBM71000.1"/>
    <property type="molecule type" value="Genomic_DNA"/>
</dbReference>
<protein>
    <submittedName>
        <fullName evidence="2">Uncharacterized protein</fullName>
    </submittedName>
</protein>
<reference evidence="2 3" key="1">
    <citation type="submission" date="2018-06" db="EMBL/GenBank/DDBJ databases">
        <title>Draft genome sequences of nine Vibrio sp. clinical isolates from across the United States representing the closest known relative of Vibrio cholerae.</title>
        <authorList>
            <person name="Islam M.T."/>
            <person name="Liang K."/>
            <person name="Im M.S."/>
            <person name="Winkjer J."/>
            <person name="Busby S."/>
            <person name="Batra D."/>
            <person name="Rowe L."/>
            <person name="Tarr C.L."/>
            <person name="Boucher Y."/>
        </authorList>
    </citation>
    <scope>NUCLEOTIDE SEQUENCE [LARGE SCALE GENOMIC DNA]</scope>
    <source>
        <strain evidence="2 3">2017V-1110</strain>
    </source>
</reference>
<gene>
    <name evidence="2" type="ORF">DLR72_04550</name>
</gene>
<feature type="transmembrane region" description="Helical" evidence="1">
    <location>
        <begin position="6"/>
        <end position="27"/>
    </location>
</feature>
<dbReference type="RefSeq" id="WP_001086649.1">
    <property type="nucleotide sequence ID" value="NZ_CAWNEC010000076.1"/>
</dbReference>
<feature type="transmembrane region" description="Helical" evidence="1">
    <location>
        <begin position="91"/>
        <end position="112"/>
    </location>
</feature>
<name>A0ABD7G391_9VIBR</name>
<dbReference type="AlphaFoldDB" id="A0ABD7G391"/>